<protein>
    <submittedName>
        <fullName evidence="2">Uncharacterized protein</fullName>
    </submittedName>
</protein>
<keyword evidence="3" id="KW-1185">Reference proteome</keyword>
<dbReference type="OrthoDB" id="8115254at2"/>
<dbReference type="AlphaFoldDB" id="A0A4Y6Q0I8"/>
<name>A0A4Y6Q0I8_PERCE</name>
<proteinExistence type="predicted"/>
<dbReference type="Proteomes" id="UP000315995">
    <property type="component" value="Chromosome"/>
</dbReference>
<accession>A0A4Y6Q0I8</accession>
<feature type="compositionally biased region" description="Acidic residues" evidence="1">
    <location>
        <begin position="37"/>
        <end position="49"/>
    </location>
</feature>
<organism evidence="2 3">
    <name type="scientific">Persicimonas caeni</name>
    <dbReference type="NCBI Taxonomy" id="2292766"/>
    <lineage>
        <taxon>Bacteria</taxon>
        <taxon>Deltaproteobacteria</taxon>
        <taxon>Bradymonadales</taxon>
        <taxon>Bradymonadaceae</taxon>
        <taxon>Persicimonas</taxon>
    </lineage>
</organism>
<accession>A0A5B8YFA6</accession>
<evidence type="ECO:0000313" key="3">
    <source>
        <dbReference type="Proteomes" id="UP000315995"/>
    </source>
</evidence>
<sequence length="569" mass="63279">MLGLLVAFGVGGCGLSDSDDPRPYRSAAERGPGADKGEEEESETEDDECPSPRACPHGDQIDWERSLIIRDSELLEGFSFKRVMDQIVATSGEPNMTSLELYQRWWDTMNAENERQPLVSSPDDGELARFDQPCDADVLDGQTFFNDYPIECPRIEGILAYTNPFEETIEVDGQEVDNLDAYIPLGLFNRMDLAPSDGSHCGEMRIVFAKNSGTLPRNQFSPPPGGNRNLLIFEAVIPNPNPECGINGCLPLAQEWYKLSKIRNQRALRAQLEKLYFEGFDNFPAAIRADHLGPKGGHVRTNQFMSAVSVDRSTPPQSGPRGFALWQLRDFKLTKNCSGGSCELGIKQLPIDDNPFGNLFSSESNYPQADGFKKQFLEEIPNLAIPGLKTISMDLDAKYLAGESNAPPACLPPGTPGAPPGAQIPDDACYDKHFDPDSQFAQDIQRELDQLGSSVTPTQIVQRADTLSCGGCHQNVENADVGNGEFQSEKPMDFVHISEENPIDGRYHRLSTMMHEMDIPHRLEVMREFMCKGEHLHEDEKKKLEGRPGVDQEFLERRFETLGGPDRVH</sequence>
<reference evidence="2 3" key="1">
    <citation type="submission" date="2019-06" db="EMBL/GenBank/DDBJ databases">
        <title>Persicimonas caeni gen. nov., sp. nov., a predatory bacterium isolated from solar saltern.</title>
        <authorList>
            <person name="Wang S."/>
        </authorList>
    </citation>
    <scope>NUCLEOTIDE SEQUENCE [LARGE SCALE GENOMIC DNA]</scope>
    <source>
        <strain evidence="2 3">YN101</strain>
    </source>
</reference>
<gene>
    <name evidence="2" type="ORF">FIV42_25810</name>
</gene>
<dbReference type="EMBL" id="CP041186">
    <property type="protein sequence ID" value="QDG54032.1"/>
    <property type="molecule type" value="Genomic_DNA"/>
</dbReference>
<dbReference type="RefSeq" id="WP_141200482.1">
    <property type="nucleotide sequence ID" value="NZ_CP041186.1"/>
</dbReference>
<evidence type="ECO:0000256" key="1">
    <source>
        <dbReference type="SAM" id="MobiDB-lite"/>
    </source>
</evidence>
<evidence type="ECO:0000313" key="2">
    <source>
        <dbReference type="EMBL" id="QDG54032.1"/>
    </source>
</evidence>
<feature type="region of interest" description="Disordered" evidence="1">
    <location>
        <begin position="15"/>
        <end position="58"/>
    </location>
</feature>